<reference evidence="2" key="1">
    <citation type="journal article" date="2021" name="Proc. Natl. Acad. Sci. U.S.A.">
        <title>A Catalog of Tens of Thousands of Viruses from Human Metagenomes Reveals Hidden Associations with Chronic Diseases.</title>
        <authorList>
            <person name="Tisza M.J."/>
            <person name="Buck C.B."/>
        </authorList>
    </citation>
    <scope>NUCLEOTIDE SEQUENCE</scope>
    <source>
        <strain evidence="2">Ctt4r3</strain>
    </source>
</reference>
<evidence type="ECO:0000313" key="2">
    <source>
        <dbReference type="EMBL" id="DAD65797.1"/>
    </source>
</evidence>
<dbReference type="EMBL" id="BK014649">
    <property type="protein sequence ID" value="DAD65797.1"/>
    <property type="molecule type" value="Genomic_DNA"/>
</dbReference>
<sequence>MKKSVFSAAKLSGLTAVSRGTKSSNDIRPAITTARGMNKFTMNASASALIGCGHGDRVVMFAMPNADSINERFFIALSAGNEGCKLASAGNTKGTGRPQSFNYAGVWSQMLMQDKDAAPVGERVLTDKGLMEEVETQKGRDGKMCKAVLATKRVEYGVEEVKDENGDFIPVEIDDVIYEKVYVLVDPQEVTLEDKSEEEDPQPNTEAQTEVENEL</sequence>
<organism evidence="2">
    <name type="scientific">CrAss-like virus sp. ctt4r3</name>
    <dbReference type="NCBI Taxonomy" id="2823619"/>
    <lineage>
        <taxon>Viruses</taxon>
        <taxon>Duplodnaviria</taxon>
        <taxon>Heunggongvirae</taxon>
        <taxon>Uroviricota</taxon>
        <taxon>Caudoviricetes</taxon>
        <taxon>Crassvirales</taxon>
    </lineage>
</organism>
<proteinExistence type="predicted"/>
<feature type="region of interest" description="Disordered" evidence="1">
    <location>
        <begin position="189"/>
        <end position="215"/>
    </location>
</feature>
<name>A0A8S5L7D4_9CAUD</name>
<evidence type="ECO:0000256" key="1">
    <source>
        <dbReference type="SAM" id="MobiDB-lite"/>
    </source>
</evidence>
<accession>A0A8S5L7D4</accession>
<protein>
    <submittedName>
        <fullName evidence="2">Uncharacterized protein</fullName>
    </submittedName>
</protein>